<feature type="compositionally biased region" description="Basic and acidic residues" evidence="1">
    <location>
        <begin position="8"/>
        <end position="24"/>
    </location>
</feature>
<dbReference type="EMBL" id="ATLV01018589">
    <property type="status" value="NOT_ANNOTATED_CDS"/>
    <property type="molecule type" value="Genomic_DNA"/>
</dbReference>
<sequence length="85" mass="9225">MPIPTEQTNEHTIERSSHTTARDWEKKESYKTYWFNPLAGSGKAKKFDREVAVFPGNGNLIAGEAANGNEDPANASSSQTGGGRN</sequence>
<reference evidence="2 4" key="1">
    <citation type="journal article" date="2014" name="BMC Genomics">
        <title>Genome sequence of Anopheles sinensis provides insight into genetics basis of mosquito competence for malaria parasites.</title>
        <authorList>
            <person name="Zhou D."/>
            <person name="Zhang D."/>
            <person name="Ding G."/>
            <person name="Shi L."/>
            <person name="Hou Q."/>
            <person name="Ye Y."/>
            <person name="Xu Y."/>
            <person name="Zhou H."/>
            <person name="Xiong C."/>
            <person name="Li S."/>
            <person name="Yu J."/>
            <person name="Hong S."/>
            <person name="Yu X."/>
            <person name="Zou P."/>
            <person name="Chen C."/>
            <person name="Chang X."/>
            <person name="Wang W."/>
            <person name="Lv Y."/>
            <person name="Sun Y."/>
            <person name="Ma L."/>
            <person name="Shen B."/>
            <person name="Zhu C."/>
        </authorList>
    </citation>
    <scope>NUCLEOTIDE SEQUENCE [LARGE SCALE GENOMIC DNA]</scope>
</reference>
<evidence type="ECO:0000256" key="1">
    <source>
        <dbReference type="SAM" id="MobiDB-lite"/>
    </source>
</evidence>
<keyword evidence="4" id="KW-1185">Reference proteome</keyword>
<evidence type="ECO:0000313" key="2">
    <source>
        <dbReference type="EMBL" id="KFB43221.1"/>
    </source>
</evidence>
<organism evidence="2">
    <name type="scientific">Anopheles sinensis</name>
    <name type="common">Mosquito</name>
    <dbReference type="NCBI Taxonomy" id="74873"/>
    <lineage>
        <taxon>Eukaryota</taxon>
        <taxon>Metazoa</taxon>
        <taxon>Ecdysozoa</taxon>
        <taxon>Arthropoda</taxon>
        <taxon>Hexapoda</taxon>
        <taxon>Insecta</taxon>
        <taxon>Pterygota</taxon>
        <taxon>Neoptera</taxon>
        <taxon>Endopterygota</taxon>
        <taxon>Diptera</taxon>
        <taxon>Nematocera</taxon>
        <taxon>Culicoidea</taxon>
        <taxon>Culicidae</taxon>
        <taxon>Anophelinae</taxon>
        <taxon>Anopheles</taxon>
    </lineage>
</organism>
<reference evidence="3" key="2">
    <citation type="submission" date="2020-05" db="UniProtKB">
        <authorList>
            <consortium name="EnsemblMetazoa"/>
        </authorList>
    </citation>
    <scope>IDENTIFICATION</scope>
</reference>
<dbReference type="EnsemblMetazoa" id="ASIC010997-RA">
    <property type="protein sequence ID" value="ASIC010997-PA"/>
    <property type="gene ID" value="ASIC010997"/>
</dbReference>
<dbReference type="EMBL" id="KE525239">
    <property type="protein sequence ID" value="KFB43221.1"/>
    <property type="molecule type" value="Genomic_DNA"/>
</dbReference>
<gene>
    <name evidence="2" type="ORF">ZHAS_00010997</name>
</gene>
<accession>A0A084VZ27</accession>
<dbReference type="VEuPathDB" id="VectorBase:ASIC010997"/>
<evidence type="ECO:0000313" key="3">
    <source>
        <dbReference type="EnsemblMetazoa" id="ASIC010997-PA"/>
    </source>
</evidence>
<dbReference type="AlphaFoldDB" id="A0A084VZ27"/>
<proteinExistence type="predicted"/>
<protein>
    <submittedName>
        <fullName evidence="2 3">Glutamine synthetase</fullName>
    </submittedName>
</protein>
<dbReference type="Proteomes" id="UP000030765">
    <property type="component" value="Unassembled WGS sequence"/>
</dbReference>
<name>A0A084VZ27_ANOSI</name>
<evidence type="ECO:0000313" key="4">
    <source>
        <dbReference type="Proteomes" id="UP000030765"/>
    </source>
</evidence>
<feature type="region of interest" description="Disordered" evidence="1">
    <location>
        <begin position="1"/>
        <end position="24"/>
    </location>
</feature>
<feature type="region of interest" description="Disordered" evidence="1">
    <location>
        <begin position="60"/>
        <end position="85"/>
    </location>
</feature>